<evidence type="ECO:0000256" key="2">
    <source>
        <dbReference type="ARBA" id="ARBA00022670"/>
    </source>
</evidence>
<evidence type="ECO:0000256" key="5">
    <source>
        <dbReference type="PROSITE-ProRule" id="PRU01240"/>
    </source>
</evidence>
<dbReference type="OrthoDB" id="9795680at2"/>
<feature type="compositionally biased region" description="Pro residues" evidence="6">
    <location>
        <begin position="38"/>
        <end position="67"/>
    </location>
</feature>
<dbReference type="GO" id="GO:0004252">
    <property type="term" value="F:serine-type endopeptidase activity"/>
    <property type="evidence" value="ECO:0007669"/>
    <property type="project" value="UniProtKB-UniRule"/>
</dbReference>
<organism evidence="8 9">
    <name type="scientific">Streptomyces scabiei</name>
    <dbReference type="NCBI Taxonomy" id="1930"/>
    <lineage>
        <taxon>Bacteria</taxon>
        <taxon>Bacillati</taxon>
        <taxon>Actinomycetota</taxon>
        <taxon>Actinomycetes</taxon>
        <taxon>Kitasatosporales</taxon>
        <taxon>Streptomycetaceae</taxon>
        <taxon>Streptomyces</taxon>
    </lineage>
</organism>
<dbReference type="EC" id="3.4.21.62" evidence="8"/>
<dbReference type="GO" id="GO:0005615">
    <property type="term" value="C:extracellular space"/>
    <property type="evidence" value="ECO:0007669"/>
    <property type="project" value="TreeGrafter"/>
</dbReference>
<feature type="active site" description="Charge relay system" evidence="5">
    <location>
        <position position="282"/>
    </location>
</feature>
<evidence type="ECO:0000313" key="9">
    <source>
        <dbReference type="Proteomes" id="UP000067448"/>
    </source>
</evidence>
<dbReference type="Pfam" id="PF00082">
    <property type="entry name" value="Peptidase_S8"/>
    <property type="match status" value="1"/>
</dbReference>
<feature type="active site" description="Charge relay system" evidence="5">
    <location>
        <position position="365"/>
    </location>
</feature>
<dbReference type="PROSITE" id="PS51892">
    <property type="entry name" value="SUBTILASE"/>
    <property type="match status" value="1"/>
</dbReference>
<dbReference type="InterPro" id="IPR022398">
    <property type="entry name" value="Peptidase_S8_His-AS"/>
</dbReference>
<feature type="active site" description="Charge relay system" evidence="5">
    <location>
        <position position="555"/>
    </location>
</feature>
<name>A0A100JUE7_STRSC</name>
<feature type="region of interest" description="Disordered" evidence="6">
    <location>
        <begin position="38"/>
        <end position="71"/>
    </location>
</feature>
<dbReference type="InterPro" id="IPR000209">
    <property type="entry name" value="Peptidase_S8/S53_dom"/>
</dbReference>
<keyword evidence="3 5" id="KW-0378">Hydrolase</keyword>
<evidence type="ECO:0000256" key="3">
    <source>
        <dbReference type="ARBA" id="ARBA00022801"/>
    </source>
</evidence>
<reference evidence="9" key="3">
    <citation type="submission" date="2016-02" db="EMBL/GenBank/DDBJ databases">
        <title>Draft genome of pathogenic Streptomyces sp. in Japan.</title>
        <authorList>
            <person name="Tomihama T."/>
            <person name="Ikenaga M."/>
            <person name="Sakai M."/>
            <person name="Okubo T."/>
            <person name="Ikeda S."/>
        </authorList>
    </citation>
    <scope>NUCLEOTIDE SEQUENCE [LARGE SCALE GENOMIC DNA]</scope>
    <source>
        <strain evidence="9">S58</strain>
    </source>
</reference>
<keyword evidence="4 5" id="KW-0720">Serine protease</keyword>
<accession>A0A100JUE7</accession>
<reference evidence="8 9" key="2">
    <citation type="journal article" date="2016" name="Genome Announc.">
        <title>Draft Genome Sequences of Streptomyces scabiei S58, Streptomyces turgidiscabies T45, and Streptomyces acidiscabies a10, the Pathogens of Potato Common Scab, Isolated in Japan.</title>
        <authorList>
            <person name="Tomihama T."/>
            <person name="Nishi Y."/>
            <person name="Sakai M."/>
            <person name="Ikenaga M."/>
            <person name="Okubo T."/>
            <person name="Ikeda S."/>
        </authorList>
    </citation>
    <scope>NUCLEOTIDE SEQUENCE [LARGE SCALE GENOMIC DNA]</scope>
    <source>
        <strain evidence="8 9">S58</strain>
    </source>
</reference>
<evidence type="ECO:0000256" key="4">
    <source>
        <dbReference type="ARBA" id="ARBA00022825"/>
    </source>
</evidence>
<comment type="similarity">
    <text evidence="1 5">Belongs to the peptidase S8 family.</text>
</comment>
<reference evidence="9" key="1">
    <citation type="submission" date="2015-11" db="EMBL/GenBank/DDBJ databases">
        <authorList>
            <consortium name="Cross-ministerial Strategic Innovation Promotion Program (SIP) consortium"/>
            <person name="Tomihama T."/>
            <person name="Ikenaga M."/>
            <person name="Sakai M."/>
            <person name="Okubo T."/>
            <person name="Ikeda S."/>
        </authorList>
    </citation>
    <scope>NUCLEOTIDE SEQUENCE [LARGE SCALE GENOMIC DNA]</scope>
    <source>
        <strain evidence="9">S58</strain>
    </source>
</reference>
<dbReference type="SUPFAM" id="SSF52743">
    <property type="entry name" value="Subtilisin-like"/>
    <property type="match status" value="1"/>
</dbReference>
<dbReference type="InterPro" id="IPR036852">
    <property type="entry name" value="Peptidase_S8/S53_dom_sf"/>
</dbReference>
<dbReference type="PANTHER" id="PTHR43806:SF11">
    <property type="entry name" value="CEREVISIN-RELATED"/>
    <property type="match status" value="1"/>
</dbReference>
<dbReference type="GO" id="GO:0006508">
    <property type="term" value="P:proteolysis"/>
    <property type="evidence" value="ECO:0007669"/>
    <property type="project" value="UniProtKB-KW"/>
</dbReference>
<dbReference type="Gene3D" id="3.40.50.200">
    <property type="entry name" value="Peptidase S8/S53 domain"/>
    <property type="match status" value="1"/>
</dbReference>
<dbReference type="InterPro" id="IPR050131">
    <property type="entry name" value="Peptidase_S8_subtilisin-like"/>
</dbReference>
<dbReference type="PROSITE" id="PS00137">
    <property type="entry name" value="SUBTILASE_HIS"/>
    <property type="match status" value="1"/>
</dbReference>
<evidence type="ECO:0000313" key="8">
    <source>
        <dbReference type="EMBL" id="GAQ65865.1"/>
    </source>
</evidence>
<evidence type="ECO:0000256" key="6">
    <source>
        <dbReference type="SAM" id="MobiDB-lite"/>
    </source>
</evidence>
<dbReference type="PANTHER" id="PTHR43806">
    <property type="entry name" value="PEPTIDASE S8"/>
    <property type="match status" value="1"/>
</dbReference>
<keyword evidence="2 5" id="KW-0645">Protease</keyword>
<evidence type="ECO:0000256" key="1">
    <source>
        <dbReference type="ARBA" id="ARBA00011073"/>
    </source>
</evidence>
<dbReference type="PRINTS" id="PR00723">
    <property type="entry name" value="SUBTILISIN"/>
</dbReference>
<gene>
    <name evidence="8" type="primary">apr_2</name>
    <name evidence="8" type="ORF">SsS58_06292</name>
</gene>
<dbReference type="AlphaFoldDB" id="A0A100JUE7"/>
<proteinExistence type="inferred from homology"/>
<protein>
    <submittedName>
        <fullName evidence="8">Subtilisin DY</fullName>
        <ecNumber evidence="8">3.4.21.62</ecNumber>
    </submittedName>
</protein>
<dbReference type="InterPro" id="IPR015500">
    <property type="entry name" value="Peptidase_S8_subtilisin-rel"/>
</dbReference>
<feature type="domain" description="Peptidase S8/S53" evidence="7">
    <location>
        <begin position="279"/>
        <end position="603"/>
    </location>
</feature>
<evidence type="ECO:0000259" key="7">
    <source>
        <dbReference type="Pfam" id="PF00082"/>
    </source>
</evidence>
<sequence>MDRSELLAVFYGTGPVPVLWATDCPVHFDVWLAFSEPPAPPSTQPPTPPTPTPMPPMPTPTPTPTPASPSSAYRQDLILAVREEYGVEQALERLQRLRLTEAARPVAAGSFVVAQLTLEELVTVLLPLTSLAGVVRVAHELSVESGAEGIDAALRGHIRAPATSEIHDNMRRRQERGRQLTWFLNLLARVVADAGGHPRHQDVTGTLVRMLAEAVPDVYPVRGAHSPAGQVVDRRQKYPVVSVTTNRRATRAVVRSRRTIKADAAEQVFSVDSASIGWAVVDSGIDARHSAFHEWDTAVTPPRRLESRIARSFDFTCVRAKLPDDALVNGLVNWTAALPSVEVGPAPGPPAPGQPDPYVPPGDQHGTHIAGIIGGWWPELEFRGICPRIRLYDFRVLNDDGEGDEFSIVTALQAVRHINEQAGRFVIAGVNLSLSVPHDVATHSTGWTPVCVECDRLTRSGVVVVTAAGNAGFTGAVRTLGTGFQDISISDPGNAESVITVGSTHRSNPHRHGVSYFSSRGPTGDGRPKPDLVAPGEDIDGPIPGEGIAAMHGTSQAAAHVSGAAAMLLARYRELLGRPERVKEILCATATDLARERDFQGHGLVDVLRAMQSV</sequence>
<dbReference type="EMBL" id="BCMM01000035">
    <property type="protein sequence ID" value="GAQ65865.1"/>
    <property type="molecule type" value="Genomic_DNA"/>
</dbReference>
<dbReference type="Proteomes" id="UP000067448">
    <property type="component" value="Unassembled WGS sequence"/>
</dbReference>
<feature type="region of interest" description="Disordered" evidence="6">
    <location>
        <begin position="503"/>
        <end position="529"/>
    </location>
</feature>
<comment type="caution">
    <text evidence="8">The sequence shown here is derived from an EMBL/GenBank/DDBJ whole genome shotgun (WGS) entry which is preliminary data.</text>
</comment>